<keyword evidence="5 7" id="KW-0413">Isomerase</keyword>
<feature type="domain" description="PPIase cyclophilin-type" evidence="6">
    <location>
        <begin position="1"/>
        <end position="111"/>
    </location>
</feature>
<organism evidence="7 8">
    <name type="scientific">Eufriesea mexicana</name>
    <dbReference type="NCBI Taxonomy" id="516756"/>
    <lineage>
        <taxon>Eukaryota</taxon>
        <taxon>Metazoa</taxon>
        <taxon>Ecdysozoa</taxon>
        <taxon>Arthropoda</taxon>
        <taxon>Hexapoda</taxon>
        <taxon>Insecta</taxon>
        <taxon>Pterygota</taxon>
        <taxon>Neoptera</taxon>
        <taxon>Endopterygota</taxon>
        <taxon>Hymenoptera</taxon>
        <taxon>Apocrita</taxon>
        <taxon>Aculeata</taxon>
        <taxon>Apoidea</taxon>
        <taxon>Anthophila</taxon>
        <taxon>Apidae</taxon>
        <taxon>Eufriesea</taxon>
    </lineage>
</organism>
<dbReference type="PANTHER" id="PTHR45625">
    <property type="entry name" value="PEPTIDYL-PROLYL CIS-TRANS ISOMERASE-RELATED"/>
    <property type="match status" value="1"/>
</dbReference>
<evidence type="ECO:0000259" key="6">
    <source>
        <dbReference type="PROSITE" id="PS50072"/>
    </source>
</evidence>
<dbReference type="Pfam" id="PF00160">
    <property type="entry name" value="Pro_isomerase"/>
    <property type="match status" value="1"/>
</dbReference>
<protein>
    <recommendedName>
        <fullName evidence="5">Peptidyl-prolyl cis-trans isomerase</fullName>
        <shortName evidence="5">PPIase</shortName>
        <ecNumber evidence="5">5.2.1.8</ecNumber>
    </recommendedName>
</protein>
<keyword evidence="8" id="KW-1185">Reference proteome</keyword>
<reference evidence="7 8" key="1">
    <citation type="submission" date="2015-07" db="EMBL/GenBank/DDBJ databases">
        <title>The genome of Eufriesea mexicana.</title>
        <authorList>
            <person name="Pan H."/>
            <person name="Kapheim K."/>
        </authorList>
    </citation>
    <scope>NUCLEOTIDE SEQUENCE [LARGE SCALE GENOMIC DNA]</scope>
    <source>
        <strain evidence="7">0111107269</strain>
        <tissue evidence="7">Whole body</tissue>
    </source>
</reference>
<keyword evidence="3" id="KW-0539">Nucleus</keyword>
<dbReference type="InterPro" id="IPR029000">
    <property type="entry name" value="Cyclophilin-like_dom_sf"/>
</dbReference>
<comment type="similarity">
    <text evidence="2 5">Belongs to the cyclophilin-type PPIase family.</text>
</comment>
<dbReference type="GO" id="GO:0003755">
    <property type="term" value="F:peptidyl-prolyl cis-trans isomerase activity"/>
    <property type="evidence" value="ECO:0007669"/>
    <property type="project" value="UniProtKB-UniRule"/>
</dbReference>
<dbReference type="SUPFAM" id="SSF50891">
    <property type="entry name" value="Cyclophilin-like"/>
    <property type="match status" value="2"/>
</dbReference>
<comment type="catalytic activity">
    <reaction evidence="5">
        <text>[protein]-peptidylproline (omega=180) = [protein]-peptidylproline (omega=0)</text>
        <dbReference type="Rhea" id="RHEA:16237"/>
        <dbReference type="Rhea" id="RHEA-COMP:10747"/>
        <dbReference type="Rhea" id="RHEA-COMP:10748"/>
        <dbReference type="ChEBI" id="CHEBI:83833"/>
        <dbReference type="ChEBI" id="CHEBI:83834"/>
        <dbReference type="EC" id="5.2.1.8"/>
    </reaction>
</comment>
<accession>A0A310SMZ1</accession>
<dbReference type="PANTHER" id="PTHR45625:SF6">
    <property type="entry name" value="SPLICEOSOME-ASSOCIATED PROTEIN CWC27 HOMOLOG"/>
    <property type="match status" value="1"/>
</dbReference>
<comment type="function">
    <text evidence="5">PPIases accelerate the folding of proteins. It catalyzes the cis-trans isomerization of proline imidic peptide bonds in oligopeptides.</text>
</comment>
<dbReference type="AlphaFoldDB" id="A0A310SMZ1"/>
<dbReference type="GO" id="GO:0071013">
    <property type="term" value="C:catalytic step 2 spliceosome"/>
    <property type="evidence" value="ECO:0007669"/>
    <property type="project" value="TreeGrafter"/>
</dbReference>
<dbReference type="InterPro" id="IPR044666">
    <property type="entry name" value="Cyclophilin_A-like"/>
</dbReference>
<comment type="subcellular location">
    <subcellularLocation>
        <location evidence="1">Nucleus</location>
    </subcellularLocation>
</comment>
<dbReference type="Proteomes" id="UP000250275">
    <property type="component" value="Unassembled WGS sequence"/>
</dbReference>
<evidence type="ECO:0000256" key="4">
    <source>
        <dbReference type="ARBA" id="ARBA00046368"/>
    </source>
</evidence>
<evidence type="ECO:0000313" key="7">
    <source>
        <dbReference type="EMBL" id="OAD56076.1"/>
    </source>
</evidence>
<dbReference type="Gene3D" id="2.40.100.10">
    <property type="entry name" value="Cyclophilin-like"/>
    <property type="match status" value="2"/>
</dbReference>
<gene>
    <name evidence="7" type="ORF">WN48_03816</name>
</gene>
<dbReference type="PROSITE" id="PS50072">
    <property type="entry name" value="CSA_PPIASE_2"/>
    <property type="match status" value="1"/>
</dbReference>
<evidence type="ECO:0000256" key="2">
    <source>
        <dbReference type="ARBA" id="ARBA00007365"/>
    </source>
</evidence>
<proteinExistence type="inferred from homology"/>
<name>A0A310SMZ1_9HYME</name>
<evidence type="ECO:0000256" key="5">
    <source>
        <dbReference type="RuleBase" id="RU363019"/>
    </source>
</evidence>
<evidence type="ECO:0000256" key="3">
    <source>
        <dbReference type="ARBA" id="ARBA00023242"/>
    </source>
</evidence>
<dbReference type="InterPro" id="IPR002130">
    <property type="entry name" value="Cyclophilin-type_PPIase_dom"/>
</dbReference>
<comment type="subunit">
    <text evidence="4">Part of the activated spliceosome B/catalytic step 1 spliceosome, one of the forms of the spliceosome which has a well-formed active site but still cannot catalyze the branching reaction and is composed at least of 52 proteins, the U2, U5 and U6 snRNAs and the pre-mRNA. Recruited during early steps of activated spliceosome B maturation, it is probably one of the first proteins released from this complex as he matures to the spliceosome C complex. Component of the minor spliceosome, which splices U12-type introns.</text>
</comment>
<sequence length="210" mass="23365">MLRFESECKRTLGPTWLMTGNKQQPRRIIKGYITQGGDPRGTGEGGKIYGEPFKGDFRTRLRSCGRGSIAMANAGKDDNGSQFFFTRIIKGFITEDGDLRGTGEGGKIYGEPFKDDFRTRLCSCERGSIAGGYAGEDDNGFQFFFTLGSTLELHNKHTIFCKGTGETIYNMLEFEEALADENASPLYPPRLVKTMILNNPFSDIIPRIIV</sequence>
<keyword evidence="5" id="KW-0697">Rotamase</keyword>
<dbReference type="EMBL" id="KQ762207">
    <property type="protein sequence ID" value="OAD56076.1"/>
    <property type="molecule type" value="Genomic_DNA"/>
</dbReference>
<dbReference type="PRINTS" id="PR00153">
    <property type="entry name" value="CSAPPISMRASE"/>
</dbReference>
<evidence type="ECO:0000313" key="8">
    <source>
        <dbReference type="Proteomes" id="UP000250275"/>
    </source>
</evidence>
<evidence type="ECO:0000256" key="1">
    <source>
        <dbReference type="ARBA" id="ARBA00004123"/>
    </source>
</evidence>
<dbReference type="EC" id="5.2.1.8" evidence="5"/>